<proteinExistence type="predicted"/>
<dbReference type="InterPro" id="IPR029071">
    <property type="entry name" value="Ubiquitin-like_domsf"/>
</dbReference>
<dbReference type="PANTHER" id="PTHR23281">
    <property type="entry name" value="MERLIN/MOESIN/EZRIN/RADIXIN"/>
    <property type="match status" value="1"/>
</dbReference>
<dbReference type="CDD" id="cd14473">
    <property type="entry name" value="FERM_B-lobe"/>
    <property type="match status" value="1"/>
</dbReference>
<gene>
    <name evidence="7" type="ORF">OXX778_LOCUS3980</name>
</gene>
<dbReference type="Pfam" id="PF00373">
    <property type="entry name" value="FERM_M"/>
    <property type="match status" value="1"/>
</dbReference>
<dbReference type="EMBL" id="CAJNOC010000375">
    <property type="protein sequence ID" value="CAF0752237.1"/>
    <property type="molecule type" value="Genomic_DNA"/>
</dbReference>
<dbReference type="AlphaFoldDB" id="A0A813PQP7"/>
<dbReference type="Gene3D" id="1.20.80.10">
    <property type="match status" value="1"/>
</dbReference>
<keyword evidence="8" id="KW-1185">Reference proteome</keyword>
<dbReference type="PRINTS" id="PR00935">
    <property type="entry name" value="BAND41"/>
</dbReference>
<dbReference type="OrthoDB" id="6018897at2759"/>
<keyword evidence="3" id="KW-0472">Membrane</keyword>
<dbReference type="InterPro" id="IPR019747">
    <property type="entry name" value="FERM_CS"/>
</dbReference>
<feature type="compositionally biased region" description="Basic and acidic residues" evidence="5">
    <location>
        <begin position="568"/>
        <end position="581"/>
    </location>
</feature>
<dbReference type="InterPro" id="IPR019748">
    <property type="entry name" value="FERM_central"/>
</dbReference>
<dbReference type="InterPro" id="IPR011259">
    <property type="entry name" value="ERM_C_dom"/>
</dbReference>
<dbReference type="SUPFAM" id="SSF50729">
    <property type="entry name" value="PH domain-like"/>
    <property type="match status" value="1"/>
</dbReference>
<dbReference type="SUPFAM" id="SSF48678">
    <property type="entry name" value="Moesin tail domain"/>
    <property type="match status" value="1"/>
</dbReference>
<reference evidence="7" key="1">
    <citation type="submission" date="2021-02" db="EMBL/GenBank/DDBJ databases">
        <authorList>
            <person name="Nowell W R."/>
        </authorList>
    </citation>
    <scope>NUCLEOTIDE SEQUENCE</scope>
    <source>
        <strain evidence="7">Ploen Becks lab</strain>
    </source>
</reference>
<dbReference type="PROSITE" id="PS00661">
    <property type="entry name" value="FERM_2"/>
    <property type="match status" value="1"/>
</dbReference>
<dbReference type="InterPro" id="IPR018980">
    <property type="entry name" value="FERM_PH-like_C"/>
</dbReference>
<dbReference type="Pfam" id="PF09379">
    <property type="entry name" value="FERM_N"/>
    <property type="match status" value="1"/>
</dbReference>
<evidence type="ECO:0000313" key="7">
    <source>
        <dbReference type="EMBL" id="CAF0752237.1"/>
    </source>
</evidence>
<dbReference type="CDD" id="cd17187">
    <property type="entry name" value="FERM_F1_ERM"/>
    <property type="match status" value="1"/>
</dbReference>
<dbReference type="InterPro" id="IPR019749">
    <property type="entry name" value="Band_41_domain"/>
</dbReference>
<evidence type="ECO:0000259" key="6">
    <source>
        <dbReference type="PROSITE" id="PS50057"/>
    </source>
</evidence>
<keyword evidence="2" id="KW-1003">Cell membrane</keyword>
<keyword evidence="4" id="KW-0175">Coiled coil</keyword>
<feature type="coiled-coil region" evidence="4">
    <location>
        <begin position="301"/>
        <end position="493"/>
    </location>
</feature>
<dbReference type="Gene3D" id="1.20.5.450">
    <property type="match status" value="1"/>
</dbReference>
<dbReference type="GO" id="GO:0005886">
    <property type="term" value="C:plasma membrane"/>
    <property type="evidence" value="ECO:0007669"/>
    <property type="project" value="UniProtKB-SubCell"/>
</dbReference>
<dbReference type="Pfam" id="PF09380">
    <property type="entry name" value="FERM_C"/>
    <property type="match status" value="1"/>
</dbReference>
<dbReference type="FunFam" id="3.10.20.90:FF:000013">
    <property type="entry name" value="radixin isoform X1"/>
    <property type="match status" value="1"/>
</dbReference>
<dbReference type="SMART" id="SM01196">
    <property type="entry name" value="FERM_C"/>
    <property type="match status" value="1"/>
</dbReference>
<name>A0A813PQP7_9BILA</name>
<evidence type="ECO:0000256" key="2">
    <source>
        <dbReference type="ARBA" id="ARBA00022475"/>
    </source>
</evidence>
<feature type="region of interest" description="Disordered" evidence="5">
    <location>
        <begin position="505"/>
        <end position="581"/>
    </location>
</feature>
<dbReference type="InterPro" id="IPR041789">
    <property type="entry name" value="ERM_FERM_C"/>
</dbReference>
<dbReference type="GO" id="GO:0003779">
    <property type="term" value="F:actin binding"/>
    <property type="evidence" value="ECO:0007669"/>
    <property type="project" value="InterPro"/>
</dbReference>
<feature type="domain" description="FERM" evidence="6">
    <location>
        <begin position="6"/>
        <end position="296"/>
    </location>
</feature>
<dbReference type="InterPro" id="IPR000299">
    <property type="entry name" value="FERM_domain"/>
</dbReference>
<dbReference type="InterPro" id="IPR018979">
    <property type="entry name" value="FERM_N"/>
</dbReference>
<sequence length="679" mass="79078">MPPKPVNVRVVTMDAELEFSIQQTTTGKQLFDQVVKTIGLREIWYFGLQYKDTKGLLTWLKLNKKVLSQDISKESPLLFKFRAKYFPEDASEEIIQDITLRMFFLQVKESILSEEIYCPPETCVLLASYATQAKYGDYNPAVHVKDFLATDKLLPKKVTDQYQYTESEWHDRIINWYKEHVGVLREEAMMEYLKIAQDLEMYGVNYFEIKNKKGTDLWLGVDALGLNIYEKEDKLTPRIGFPWSEIRNISFNDKKFTIKPVDRKSSDFIFFASRLRINKRILALCMGNHELYMRRRKDDSIEVQQMKAQAKEEKLLKEKERQTLQKERQARELAEKEKNELLEKLNRLEEEANKARDALEEQTRLTRDLEERRQRAEEERKRLEQERIAAEQEQKRALERANLEKEERERMKKLIKKFEQKPRLSISNSFLTTYIPITKRSAAAAEEARLLAEEKAEEARKKAEEAQRLEEELLNAQRKVEESQRKLADVSTKNWTTPAAAAVVSSNGSSNSSFINQNHNHFGANGSNSSSSISNHLAADDNENDEDDEAKKENGVELKLNESLPPEQYREPAVDKNQKMKQQLEELRRDLNQVKDVTKQTKEDSIHQDNLKEGRDKYKTLKQIRQVVIIGMLSSSMVSAWGGDGWGWNRRGPNWGRGHGRNWGWGGWNRGRGCGGPRC</sequence>
<dbReference type="InterPro" id="IPR000798">
    <property type="entry name" value="Ez/rad/moesin-like"/>
</dbReference>
<feature type="compositionally biased region" description="Low complexity" evidence="5">
    <location>
        <begin position="505"/>
        <end position="536"/>
    </location>
</feature>
<feature type="compositionally biased region" description="Basic and acidic residues" evidence="5">
    <location>
        <begin position="549"/>
        <end position="560"/>
    </location>
</feature>
<dbReference type="InterPro" id="IPR008954">
    <property type="entry name" value="Moesin_tail_sf"/>
</dbReference>
<dbReference type="CDD" id="cd13194">
    <property type="entry name" value="FERM_C_ERM"/>
    <property type="match status" value="1"/>
</dbReference>
<evidence type="ECO:0000256" key="1">
    <source>
        <dbReference type="ARBA" id="ARBA00004202"/>
    </source>
</evidence>
<dbReference type="PRINTS" id="PR00661">
    <property type="entry name" value="ERMFAMILY"/>
</dbReference>
<evidence type="ECO:0000256" key="5">
    <source>
        <dbReference type="SAM" id="MobiDB-lite"/>
    </source>
</evidence>
<comment type="subcellular location">
    <subcellularLocation>
        <location evidence="1">Cell membrane</location>
        <topology evidence="1">Peripheral membrane protein</topology>
    </subcellularLocation>
</comment>
<dbReference type="PROSITE" id="PS50057">
    <property type="entry name" value="FERM_3"/>
    <property type="match status" value="1"/>
</dbReference>
<dbReference type="FunFam" id="2.30.29.30:FF:000003">
    <property type="entry name" value="Radixin isoform 1"/>
    <property type="match status" value="1"/>
</dbReference>
<dbReference type="Proteomes" id="UP000663879">
    <property type="component" value="Unassembled WGS sequence"/>
</dbReference>
<comment type="caution">
    <text evidence="7">The sequence shown here is derived from an EMBL/GenBank/DDBJ whole genome shotgun (WGS) entry which is preliminary data.</text>
</comment>
<dbReference type="SUPFAM" id="SSF47031">
    <property type="entry name" value="Second domain of FERM"/>
    <property type="match status" value="1"/>
</dbReference>
<evidence type="ECO:0000313" key="8">
    <source>
        <dbReference type="Proteomes" id="UP000663879"/>
    </source>
</evidence>
<dbReference type="InterPro" id="IPR035963">
    <property type="entry name" value="FERM_2"/>
</dbReference>
<dbReference type="SMART" id="SM00295">
    <property type="entry name" value="B41"/>
    <property type="match status" value="1"/>
</dbReference>
<evidence type="ECO:0000256" key="4">
    <source>
        <dbReference type="SAM" id="Coils"/>
    </source>
</evidence>
<dbReference type="InterPro" id="IPR046810">
    <property type="entry name" value="ERM_helical"/>
</dbReference>
<evidence type="ECO:0000256" key="3">
    <source>
        <dbReference type="ARBA" id="ARBA00023136"/>
    </source>
</evidence>
<dbReference type="InterPro" id="IPR011174">
    <property type="entry name" value="ERM"/>
</dbReference>
<dbReference type="SUPFAM" id="SSF54236">
    <property type="entry name" value="Ubiquitin-like"/>
    <property type="match status" value="1"/>
</dbReference>
<dbReference type="Gene3D" id="6.10.360.10">
    <property type="match status" value="1"/>
</dbReference>
<dbReference type="Pfam" id="PF20492">
    <property type="entry name" value="ERM_helical"/>
    <property type="match status" value="1"/>
</dbReference>
<dbReference type="Gene3D" id="2.30.29.30">
    <property type="entry name" value="Pleckstrin-homology domain (PH domain)/Phosphotyrosine-binding domain (PTB)"/>
    <property type="match status" value="1"/>
</dbReference>
<dbReference type="InterPro" id="IPR011993">
    <property type="entry name" value="PH-like_dom_sf"/>
</dbReference>
<protein>
    <recommendedName>
        <fullName evidence="6">FERM domain-containing protein</fullName>
    </recommendedName>
</protein>
<accession>A0A813PQP7</accession>
<dbReference type="FunFam" id="1.20.80.10:FF:000002">
    <property type="entry name" value="radixin isoform X1"/>
    <property type="match status" value="1"/>
</dbReference>
<dbReference type="Pfam" id="PF00769">
    <property type="entry name" value="ERM_C"/>
    <property type="match status" value="1"/>
</dbReference>
<dbReference type="InterPro" id="IPR014352">
    <property type="entry name" value="FERM/acyl-CoA-bd_prot_sf"/>
</dbReference>
<organism evidence="7 8">
    <name type="scientific">Brachionus calyciflorus</name>
    <dbReference type="NCBI Taxonomy" id="104777"/>
    <lineage>
        <taxon>Eukaryota</taxon>
        <taxon>Metazoa</taxon>
        <taxon>Spiralia</taxon>
        <taxon>Gnathifera</taxon>
        <taxon>Rotifera</taxon>
        <taxon>Eurotatoria</taxon>
        <taxon>Monogononta</taxon>
        <taxon>Pseudotrocha</taxon>
        <taxon>Ploima</taxon>
        <taxon>Brachionidae</taxon>
        <taxon>Brachionus</taxon>
    </lineage>
</organism>
<dbReference type="Gene3D" id="3.10.20.90">
    <property type="entry name" value="Phosphatidylinositol 3-kinase Catalytic Subunit, Chain A, domain 1"/>
    <property type="match status" value="1"/>
</dbReference>